<accession>A0A0D3HZC5</accession>
<dbReference type="GeneID" id="17250568"/>
<dbReference type="SMART" id="SM00382">
    <property type="entry name" value="AAA"/>
    <property type="match status" value="1"/>
</dbReference>
<dbReference type="RefSeq" id="XP_005756789.1">
    <property type="nucleotide sequence ID" value="XM_005756732.1"/>
</dbReference>
<dbReference type="EnsemblProtists" id="EOD04360">
    <property type="protein sequence ID" value="EOD04360"/>
    <property type="gene ID" value="EMIHUDRAFT_428601"/>
</dbReference>
<evidence type="ECO:0000256" key="3">
    <source>
        <dbReference type="ARBA" id="ARBA00022692"/>
    </source>
</evidence>
<reference evidence="11" key="1">
    <citation type="journal article" date="2013" name="Nature">
        <title>Pan genome of the phytoplankton Emiliania underpins its global distribution.</title>
        <authorList>
            <person name="Read B.A."/>
            <person name="Kegel J."/>
            <person name="Klute M.J."/>
            <person name="Kuo A."/>
            <person name="Lefebvre S.C."/>
            <person name="Maumus F."/>
            <person name="Mayer C."/>
            <person name="Miller J."/>
            <person name="Monier A."/>
            <person name="Salamov A."/>
            <person name="Young J."/>
            <person name="Aguilar M."/>
            <person name="Claverie J.M."/>
            <person name="Frickenhaus S."/>
            <person name="Gonzalez K."/>
            <person name="Herman E.K."/>
            <person name="Lin Y.C."/>
            <person name="Napier J."/>
            <person name="Ogata H."/>
            <person name="Sarno A.F."/>
            <person name="Shmutz J."/>
            <person name="Schroeder D."/>
            <person name="de Vargas C."/>
            <person name="Verret F."/>
            <person name="von Dassow P."/>
            <person name="Valentin K."/>
            <person name="Van de Peer Y."/>
            <person name="Wheeler G."/>
            <person name="Dacks J.B."/>
            <person name="Delwiche C.F."/>
            <person name="Dyhrman S.T."/>
            <person name="Glockner G."/>
            <person name="John U."/>
            <person name="Richards T."/>
            <person name="Worden A.Z."/>
            <person name="Zhang X."/>
            <person name="Grigoriev I.V."/>
            <person name="Allen A.E."/>
            <person name="Bidle K."/>
            <person name="Borodovsky M."/>
            <person name="Bowler C."/>
            <person name="Brownlee C."/>
            <person name="Cock J.M."/>
            <person name="Elias M."/>
            <person name="Gladyshev V.N."/>
            <person name="Groth M."/>
            <person name="Guda C."/>
            <person name="Hadaegh A."/>
            <person name="Iglesias-Rodriguez M.D."/>
            <person name="Jenkins J."/>
            <person name="Jones B.M."/>
            <person name="Lawson T."/>
            <person name="Leese F."/>
            <person name="Lindquist E."/>
            <person name="Lobanov A."/>
            <person name="Lomsadze A."/>
            <person name="Malik S.B."/>
            <person name="Marsh M.E."/>
            <person name="Mackinder L."/>
            <person name="Mock T."/>
            <person name="Mueller-Roeber B."/>
            <person name="Pagarete A."/>
            <person name="Parker M."/>
            <person name="Probert I."/>
            <person name="Quesneville H."/>
            <person name="Raines C."/>
            <person name="Rensing S.A."/>
            <person name="Riano-Pachon D.M."/>
            <person name="Richier S."/>
            <person name="Rokitta S."/>
            <person name="Shiraiwa Y."/>
            <person name="Soanes D.M."/>
            <person name="van der Giezen M."/>
            <person name="Wahlund T.M."/>
            <person name="Williams B."/>
            <person name="Wilson W."/>
            <person name="Wolfe G."/>
            <person name="Wurch L.L."/>
        </authorList>
    </citation>
    <scope>NUCLEOTIDE SEQUENCE</scope>
</reference>
<evidence type="ECO:0000256" key="1">
    <source>
        <dbReference type="ARBA" id="ARBA00004141"/>
    </source>
</evidence>
<name>A0A0D3HZC5_EMIH1</name>
<dbReference type="KEGG" id="ehx:EMIHUDRAFT_428601"/>
<evidence type="ECO:0000259" key="9">
    <source>
        <dbReference type="PROSITE" id="PS50893"/>
    </source>
</evidence>
<protein>
    <recommendedName>
        <fullName evidence="9">ABC transporter domain-containing protein</fullName>
    </recommendedName>
</protein>
<keyword evidence="3" id="KW-0812">Transmembrane</keyword>
<feature type="domain" description="ABC transporter" evidence="9">
    <location>
        <begin position="40"/>
        <end position="285"/>
    </location>
</feature>
<dbReference type="GO" id="GO:0016887">
    <property type="term" value="F:ATP hydrolysis activity"/>
    <property type="evidence" value="ECO:0007669"/>
    <property type="project" value="InterPro"/>
</dbReference>
<evidence type="ECO:0000256" key="2">
    <source>
        <dbReference type="ARBA" id="ARBA00022448"/>
    </source>
</evidence>
<dbReference type="Proteomes" id="UP000013827">
    <property type="component" value="Unassembled WGS sequence"/>
</dbReference>
<reference evidence="10" key="2">
    <citation type="submission" date="2024-10" db="UniProtKB">
        <authorList>
            <consortium name="EnsemblProtists"/>
        </authorList>
    </citation>
    <scope>IDENTIFICATION</scope>
</reference>
<dbReference type="PANTHER" id="PTHR48041">
    <property type="entry name" value="ABC TRANSPORTER G FAMILY MEMBER 28"/>
    <property type="match status" value="1"/>
</dbReference>
<evidence type="ECO:0000313" key="10">
    <source>
        <dbReference type="EnsemblProtists" id="EOD04360"/>
    </source>
</evidence>
<dbReference type="InterPro" id="IPR050352">
    <property type="entry name" value="ABCG_transporters"/>
</dbReference>
<feature type="region of interest" description="Disordered" evidence="8">
    <location>
        <begin position="304"/>
        <end position="352"/>
    </location>
</feature>
<dbReference type="PROSITE" id="PS00211">
    <property type="entry name" value="ABC_TRANSPORTER_1"/>
    <property type="match status" value="1"/>
</dbReference>
<evidence type="ECO:0000256" key="7">
    <source>
        <dbReference type="ARBA" id="ARBA00023136"/>
    </source>
</evidence>
<dbReference type="PANTHER" id="PTHR48041:SF139">
    <property type="entry name" value="PROTEIN SCARLET"/>
    <property type="match status" value="1"/>
</dbReference>
<dbReference type="InterPro" id="IPR003593">
    <property type="entry name" value="AAA+_ATPase"/>
</dbReference>
<evidence type="ECO:0000256" key="5">
    <source>
        <dbReference type="ARBA" id="ARBA00022840"/>
    </source>
</evidence>
<dbReference type="PROSITE" id="PS50893">
    <property type="entry name" value="ABC_TRANSPORTER_2"/>
    <property type="match status" value="1"/>
</dbReference>
<feature type="compositionally biased region" description="Pro residues" evidence="8">
    <location>
        <begin position="309"/>
        <end position="341"/>
    </location>
</feature>
<keyword evidence="4" id="KW-0547">Nucleotide-binding</keyword>
<keyword evidence="5" id="KW-0067">ATP-binding</keyword>
<sequence length="352" mass="37690">MDRLRTNRTPYELTLLDCSYDIRVSEAAAAGGRHGARRAASLQSCLPSTLCLGSTRPKQLLRDVSACVRAGHVLAVLGPSGAGKTTLLSMLTLERGPGTARGSVTLNGQPLTPDRFTRYCAVVGNAEDHWPFLTARDHLRYAIDLHRPSLSRQSRRAKVAQLLEATGLSACRHTRAGSAFVPGLSSGQRRRLSLAIALTKQPSMIFLDEPTSGLDSAAAAKIMHFLKVTAKQTNIPILCTIHQPSASVYEGFDDVLVLAAGRVAYFGAAAQMGRYLETLGTPLPPNANPAEFILDLVNADFTDAASAHLPPPPPPRRPPLPPPPTPPHPTPPRPPLPPRLPPLHLSRHVAAP</sequence>
<evidence type="ECO:0000256" key="6">
    <source>
        <dbReference type="ARBA" id="ARBA00022989"/>
    </source>
</evidence>
<keyword evidence="6" id="KW-1133">Transmembrane helix</keyword>
<proteinExistence type="predicted"/>
<dbReference type="InterPro" id="IPR027417">
    <property type="entry name" value="P-loop_NTPase"/>
</dbReference>
<dbReference type="GO" id="GO:0016020">
    <property type="term" value="C:membrane"/>
    <property type="evidence" value="ECO:0007669"/>
    <property type="project" value="UniProtKB-SubCell"/>
</dbReference>
<keyword evidence="2" id="KW-0813">Transport</keyword>
<comment type="subcellular location">
    <subcellularLocation>
        <location evidence="1">Membrane</location>
        <topology evidence="1">Multi-pass membrane protein</topology>
    </subcellularLocation>
</comment>
<dbReference type="InterPro" id="IPR017871">
    <property type="entry name" value="ABC_transporter-like_CS"/>
</dbReference>
<organism evidence="10 11">
    <name type="scientific">Emiliania huxleyi (strain CCMP1516)</name>
    <dbReference type="NCBI Taxonomy" id="280463"/>
    <lineage>
        <taxon>Eukaryota</taxon>
        <taxon>Haptista</taxon>
        <taxon>Haptophyta</taxon>
        <taxon>Prymnesiophyceae</taxon>
        <taxon>Isochrysidales</taxon>
        <taxon>Noelaerhabdaceae</taxon>
        <taxon>Emiliania</taxon>
    </lineage>
</organism>
<dbReference type="PaxDb" id="2903-EOD04360"/>
<dbReference type="SUPFAM" id="SSF52540">
    <property type="entry name" value="P-loop containing nucleoside triphosphate hydrolases"/>
    <property type="match status" value="1"/>
</dbReference>
<dbReference type="HOGENOM" id="CLU_000604_1_10_1"/>
<dbReference type="Pfam" id="PF00005">
    <property type="entry name" value="ABC_tran"/>
    <property type="match status" value="1"/>
</dbReference>
<dbReference type="InterPro" id="IPR003439">
    <property type="entry name" value="ABC_transporter-like_ATP-bd"/>
</dbReference>
<dbReference type="OMA" id="WETIYFA"/>
<evidence type="ECO:0000256" key="8">
    <source>
        <dbReference type="SAM" id="MobiDB-lite"/>
    </source>
</evidence>
<keyword evidence="7" id="KW-0472">Membrane</keyword>
<dbReference type="eggNOG" id="KOG0061">
    <property type="taxonomic scope" value="Eukaryota"/>
</dbReference>
<dbReference type="Pfam" id="PF19055">
    <property type="entry name" value="ABC2_membrane_7"/>
    <property type="match status" value="1"/>
</dbReference>
<dbReference type="GO" id="GO:0005524">
    <property type="term" value="F:ATP binding"/>
    <property type="evidence" value="ECO:0007669"/>
    <property type="project" value="UniProtKB-KW"/>
</dbReference>
<dbReference type="InterPro" id="IPR043926">
    <property type="entry name" value="ABCG_dom"/>
</dbReference>
<evidence type="ECO:0000256" key="4">
    <source>
        <dbReference type="ARBA" id="ARBA00022741"/>
    </source>
</evidence>
<dbReference type="GO" id="GO:0140359">
    <property type="term" value="F:ABC-type transporter activity"/>
    <property type="evidence" value="ECO:0007669"/>
    <property type="project" value="InterPro"/>
</dbReference>
<dbReference type="Gene3D" id="3.40.50.300">
    <property type="entry name" value="P-loop containing nucleotide triphosphate hydrolases"/>
    <property type="match status" value="1"/>
</dbReference>
<dbReference type="AlphaFoldDB" id="A0A0D3HZC5"/>
<evidence type="ECO:0000313" key="11">
    <source>
        <dbReference type="Proteomes" id="UP000013827"/>
    </source>
</evidence>
<keyword evidence="11" id="KW-1185">Reference proteome</keyword>